<protein>
    <submittedName>
        <fullName evidence="1">Uncharacterized protein</fullName>
    </submittedName>
</protein>
<gene>
    <name evidence="1" type="ORF">GCM10007100_02440</name>
</gene>
<dbReference type="RefSeq" id="WP_189566571.1">
    <property type="nucleotide sequence ID" value="NZ_BMXI01000001.1"/>
</dbReference>
<organism evidence="1 2">
    <name type="scientific">Roseibacillus persicicus</name>
    <dbReference type="NCBI Taxonomy" id="454148"/>
    <lineage>
        <taxon>Bacteria</taxon>
        <taxon>Pseudomonadati</taxon>
        <taxon>Verrucomicrobiota</taxon>
        <taxon>Verrucomicrobiia</taxon>
        <taxon>Verrucomicrobiales</taxon>
        <taxon>Verrucomicrobiaceae</taxon>
        <taxon>Roseibacillus</taxon>
    </lineage>
</organism>
<accession>A0A918TDQ2</accession>
<dbReference type="AlphaFoldDB" id="A0A918TDQ2"/>
<proteinExistence type="predicted"/>
<keyword evidence="2" id="KW-1185">Reference proteome</keyword>
<reference evidence="1" key="2">
    <citation type="submission" date="2020-09" db="EMBL/GenBank/DDBJ databases">
        <authorList>
            <person name="Sun Q."/>
            <person name="Kim S."/>
        </authorList>
    </citation>
    <scope>NUCLEOTIDE SEQUENCE</scope>
    <source>
        <strain evidence="1">KCTC 12988</strain>
    </source>
</reference>
<comment type="caution">
    <text evidence="1">The sequence shown here is derived from an EMBL/GenBank/DDBJ whole genome shotgun (WGS) entry which is preliminary data.</text>
</comment>
<evidence type="ECO:0000313" key="2">
    <source>
        <dbReference type="Proteomes" id="UP000644507"/>
    </source>
</evidence>
<sequence>MGTIKSTVLWGAFVCCGWAWGQDAEPKTAGNQASNDPFADDTTLGGGLGYSGGISPERKDRVTATLLIRSEIYEISALKAVELLDEYEEDVVALRAALLKLAAKKEVELVDTCALRADAGITASAEGIAETIYPTEYELPEVPQILASITQEEAASEPVPGKDIALRFLQEVANDATPTAFETRNTGSTTETEVRTVEAEEGTWDVRWAPEMVQLAGESSWQDGALTMPIFTSSRLNSSFRVKDGAWTLTGMMAVGRVEGGIDAEKKRIFLLRVKRVR</sequence>
<reference evidence="1" key="1">
    <citation type="journal article" date="2014" name="Int. J. Syst. Evol. Microbiol.">
        <title>Complete genome sequence of Corynebacterium casei LMG S-19264T (=DSM 44701T), isolated from a smear-ripened cheese.</title>
        <authorList>
            <consortium name="US DOE Joint Genome Institute (JGI-PGF)"/>
            <person name="Walter F."/>
            <person name="Albersmeier A."/>
            <person name="Kalinowski J."/>
            <person name="Ruckert C."/>
        </authorList>
    </citation>
    <scope>NUCLEOTIDE SEQUENCE</scope>
    <source>
        <strain evidence="1">KCTC 12988</strain>
    </source>
</reference>
<evidence type="ECO:0000313" key="1">
    <source>
        <dbReference type="EMBL" id="GHC41263.1"/>
    </source>
</evidence>
<name>A0A918TDQ2_9BACT</name>
<dbReference type="Proteomes" id="UP000644507">
    <property type="component" value="Unassembled WGS sequence"/>
</dbReference>
<dbReference type="EMBL" id="BMXI01000001">
    <property type="protein sequence ID" value="GHC41263.1"/>
    <property type="molecule type" value="Genomic_DNA"/>
</dbReference>